<proteinExistence type="predicted"/>
<name>A0AAX3ZCM7_STRRO</name>
<dbReference type="GeneID" id="90940365"/>
<evidence type="ECO:0000259" key="3">
    <source>
        <dbReference type="Pfam" id="PF01757"/>
    </source>
</evidence>
<gene>
    <name evidence="4" type="ORF">P7W03_00030</name>
</gene>
<feature type="transmembrane region" description="Helical" evidence="2">
    <location>
        <begin position="179"/>
        <end position="197"/>
    </location>
</feature>
<evidence type="ECO:0000256" key="1">
    <source>
        <dbReference type="SAM" id="MobiDB-lite"/>
    </source>
</evidence>
<keyword evidence="2" id="KW-0472">Membrane</keyword>
<dbReference type="PANTHER" id="PTHR23028:SF53">
    <property type="entry name" value="ACYL_TRANSF_3 DOMAIN-CONTAINING PROTEIN"/>
    <property type="match status" value="1"/>
</dbReference>
<dbReference type="PANTHER" id="PTHR23028">
    <property type="entry name" value="ACETYLTRANSFERASE"/>
    <property type="match status" value="1"/>
</dbReference>
<accession>A0AAX3ZCM7</accession>
<evidence type="ECO:0000313" key="4">
    <source>
        <dbReference type="EMBL" id="WMC84062.1"/>
    </source>
</evidence>
<dbReference type="RefSeq" id="WP_306691429.1">
    <property type="nucleotide sequence ID" value="NZ_CP121271.1"/>
</dbReference>
<dbReference type="InterPro" id="IPR002656">
    <property type="entry name" value="Acyl_transf_3_dom"/>
</dbReference>
<feature type="transmembrane region" description="Helical" evidence="2">
    <location>
        <begin position="281"/>
        <end position="301"/>
    </location>
</feature>
<evidence type="ECO:0000313" key="5">
    <source>
        <dbReference type="Proteomes" id="UP001231701"/>
    </source>
</evidence>
<feature type="domain" description="Acyltransferase 3" evidence="3">
    <location>
        <begin position="49"/>
        <end position="390"/>
    </location>
</feature>
<sequence>MAHDEMTGGAFPPTAVGDPGPARSGGSAGVPDGGPQEAAGRARSARLDSLTGLRFGAALLVFFNHVGLPFPHLRLLESDSAAMNLFDVTGNAGALGVTFFFVLSGFVLTWSARDRDTAPRFWRRRLVKIYPNYVITWALALVLFASVYTTTGTAIANLFMVHVWVPDFEVFSSVNQPSWSLGCEAFFYACFPLLHSWFQRIRAEHLKYWIVGVTAGIIATPWAAYVFIADKPYFPGASLGATVSAEQYWFAYNLPVTRVLDFALGMLVAQAVVRGRWFNIGMVWSGVLLAGSYVLCSHVPFLYSQRSVTIIPIVLLIAAAATADIRGTASWFRGRTMLWLGEISFAFYLVHFIVLTYMRKELEGTFSVAETTGLVTLGLVISVLASWALYALVERPITRRFSSSRRARRAAAS</sequence>
<keyword evidence="2" id="KW-0812">Transmembrane</keyword>
<keyword evidence="2" id="KW-1133">Transmembrane helix</keyword>
<reference evidence="4" key="1">
    <citation type="submission" date="2023-03" db="EMBL/GenBank/DDBJ databases">
        <title>Borrelidin-producing and root-colonizing Streptomyces rochei is a potent biopesticide for soil-borne oomycete-caused plant diseases.</title>
        <authorList>
            <person name="Zhou D."/>
            <person name="Wang X."/>
            <person name="Navarro-Munoz J.C."/>
            <person name="Li W."/>
            <person name="Li J."/>
            <person name="Jiu M."/>
            <person name="Deng S."/>
            <person name="Ye Y."/>
            <person name="Daly P."/>
            <person name="Wei L."/>
        </authorList>
    </citation>
    <scope>NUCLEOTIDE SEQUENCE</scope>
    <source>
        <strain evidence="4">JK1</strain>
    </source>
</reference>
<dbReference type="AlphaFoldDB" id="A0AAX3ZCM7"/>
<evidence type="ECO:0000256" key="2">
    <source>
        <dbReference type="SAM" id="Phobius"/>
    </source>
</evidence>
<feature type="transmembrane region" description="Helical" evidence="2">
    <location>
        <begin position="51"/>
        <end position="72"/>
    </location>
</feature>
<feature type="transmembrane region" description="Helical" evidence="2">
    <location>
        <begin position="133"/>
        <end position="159"/>
    </location>
</feature>
<feature type="transmembrane region" description="Helical" evidence="2">
    <location>
        <begin position="337"/>
        <end position="358"/>
    </location>
</feature>
<keyword evidence="4" id="KW-0012">Acyltransferase</keyword>
<dbReference type="Pfam" id="PF01757">
    <property type="entry name" value="Acyl_transf_3"/>
    <property type="match status" value="1"/>
</dbReference>
<feature type="transmembrane region" description="Helical" evidence="2">
    <location>
        <begin position="307"/>
        <end position="325"/>
    </location>
</feature>
<dbReference type="GO" id="GO:0016747">
    <property type="term" value="F:acyltransferase activity, transferring groups other than amino-acyl groups"/>
    <property type="evidence" value="ECO:0007669"/>
    <property type="project" value="InterPro"/>
</dbReference>
<dbReference type="EC" id="2.3.-.-" evidence="4"/>
<protein>
    <submittedName>
        <fullName evidence="4">Acyltransferase</fullName>
        <ecNumber evidence="4">2.3.-.-</ecNumber>
    </submittedName>
</protein>
<feature type="transmembrane region" description="Helical" evidence="2">
    <location>
        <begin position="248"/>
        <end position="269"/>
    </location>
</feature>
<keyword evidence="4" id="KW-0808">Transferase</keyword>
<organism evidence="4 5">
    <name type="scientific">Streptomyces rochei</name>
    <name type="common">Streptomyces parvullus</name>
    <dbReference type="NCBI Taxonomy" id="1928"/>
    <lineage>
        <taxon>Bacteria</taxon>
        <taxon>Bacillati</taxon>
        <taxon>Actinomycetota</taxon>
        <taxon>Actinomycetes</taxon>
        <taxon>Kitasatosporales</taxon>
        <taxon>Streptomycetaceae</taxon>
        <taxon>Streptomyces</taxon>
        <taxon>Streptomyces rochei group</taxon>
    </lineage>
</organism>
<dbReference type="InterPro" id="IPR050879">
    <property type="entry name" value="Acyltransferase_3"/>
</dbReference>
<feature type="transmembrane region" description="Helical" evidence="2">
    <location>
        <begin position="209"/>
        <end position="228"/>
    </location>
</feature>
<dbReference type="GO" id="GO:0009103">
    <property type="term" value="P:lipopolysaccharide biosynthetic process"/>
    <property type="evidence" value="ECO:0007669"/>
    <property type="project" value="TreeGrafter"/>
</dbReference>
<dbReference type="Proteomes" id="UP001231701">
    <property type="component" value="Chromosome"/>
</dbReference>
<feature type="region of interest" description="Disordered" evidence="1">
    <location>
        <begin position="1"/>
        <end position="41"/>
    </location>
</feature>
<dbReference type="EMBL" id="CP121271">
    <property type="protein sequence ID" value="WMC84062.1"/>
    <property type="molecule type" value="Genomic_DNA"/>
</dbReference>
<dbReference type="GO" id="GO:0016020">
    <property type="term" value="C:membrane"/>
    <property type="evidence" value="ECO:0007669"/>
    <property type="project" value="TreeGrafter"/>
</dbReference>
<feature type="transmembrane region" description="Helical" evidence="2">
    <location>
        <begin position="373"/>
        <end position="393"/>
    </location>
</feature>
<feature type="transmembrane region" description="Helical" evidence="2">
    <location>
        <begin position="92"/>
        <end position="112"/>
    </location>
</feature>